<dbReference type="AlphaFoldDB" id="A0A9Y2F5T5"/>
<evidence type="ECO:0000313" key="2">
    <source>
        <dbReference type="Proteomes" id="UP001231445"/>
    </source>
</evidence>
<dbReference type="KEGG" id="arue:QQX03_09260"/>
<dbReference type="EMBL" id="CP127221">
    <property type="protein sequence ID" value="WIW95142.1"/>
    <property type="molecule type" value="Genomic_DNA"/>
</dbReference>
<proteinExistence type="predicted"/>
<dbReference type="Proteomes" id="UP001231445">
    <property type="component" value="Chromosome"/>
</dbReference>
<name>A0A9Y2F5T5_9SPHN</name>
<accession>A0A9Y2F5T5</accession>
<sequence length="191" mass="21199">MPSMLAYLAPLALILPFGVSDGSIVGEIDKSARLDPREVEVLSGPSSKLEATANSFTGLPPNVAYQVRIERRVTVRISPRRVSPRQNLAADLEELPQPIRYEEGDNTECVSINSIAGVQTGSGDRLVLYLRDQRMLSARLEKSCRARDFYSGFYVERGEHGNICVNRDKLQSRAGAKCALSRMRELTPIYN</sequence>
<keyword evidence="2" id="KW-1185">Reference proteome</keyword>
<gene>
    <name evidence="1" type="ORF">QQX03_09260</name>
</gene>
<organism evidence="1 2">
    <name type="scientific">Altererythrobacter rubellus</name>
    <dbReference type="NCBI Taxonomy" id="2173831"/>
    <lineage>
        <taxon>Bacteria</taxon>
        <taxon>Pseudomonadati</taxon>
        <taxon>Pseudomonadota</taxon>
        <taxon>Alphaproteobacteria</taxon>
        <taxon>Sphingomonadales</taxon>
        <taxon>Erythrobacteraceae</taxon>
        <taxon>Altererythrobacter</taxon>
    </lineage>
</organism>
<evidence type="ECO:0000313" key="1">
    <source>
        <dbReference type="EMBL" id="WIW95142.1"/>
    </source>
</evidence>
<protein>
    <submittedName>
        <fullName evidence="1">Uncharacterized protein</fullName>
    </submittedName>
</protein>
<reference evidence="1 2" key="1">
    <citation type="submission" date="2023-06" db="EMBL/GenBank/DDBJ databases">
        <title>Altererythrobacter rubellus NBRC 112769 genome.</title>
        <authorList>
            <person name="Zhang K."/>
        </authorList>
    </citation>
    <scope>NUCLEOTIDE SEQUENCE [LARGE SCALE GENOMIC DNA]</scope>
    <source>
        <strain evidence="1 2">NBRC 112769</strain>
    </source>
</reference>
<dbReference type="RefSeq" id="WP_285975458.1">
    <property type="nucleotide sequence ID" value="NZ_CP127221.1"/>
</dbReference>